<dbReference type="InterPro" id="IPR003439">
    <property type="entry name" value="ABC_transporter-like_ATP-bd"/>
</dbReference>
<sequence>MMKTTKSLTSNLDLKKKRELHSIKVKKKHHSTVVIKVNHLEKSFQVSNNKIPILKDISFKVYSKDFLIIFGPSGCGKSTLLNVILGLEEPDSGEVILRDTKTYSLNESERADIRAKRLGVVYQQPTWIRSLSVLDNVAYPLILTGESRRNAINQALRRLEEMGLSKFRNYAPTELSGGQQQKVSLARALVKNPWTLFLDEPTGNLDSKSEEEIIKMLTEINRKGKRTIVMVTHNYSFLLRANRVLHLLDGEVKGIHESIHEIQQFLRNQLMPEV</sequence>
<feature type="domain" description="ABC transporter" evidence="4">
    <location>
        <begin position="35"/>
        <end position="274"/>
    </location>
</feature>
<accession>A0A0G0BIQ1</accession>
<dbReference type="PANTHER" id="PTHR24220:SF86">
    <property type="entry name" value="ABC TRANSPORTER ABCH.1"/>
    <property type="match status" value="1"/>
</dbReference>
<dbReference type="InterPro" id="IPR003593">
    <property type="entry name" value="AAA+_ATPase"/>
</dbReference>
<proteinExistence type="predicted"/>
<dbReference type="PROSITE" id="PS50893">
    <property type="entry name" value="ABC_TRANSPORTER_2"/>
    <property type="match status" value="1"/>
</dbReference>
<evidence type="ECO:0000256" key="1">
    <source>
        <dbReference type="ARBA" id="ARBA00022448"/>
    </source>
</evidence>
<evidence type="ECO:0000259" key="4">
    <source>
        <dbReference type="PROSITE" id="PS50893"/>
    </source>
</evidence>
<evidence type="ECO:0000313" key="6">
    <source>
        <dbReference type="Proteomes" id="UP000034581"/>
    </source>
</evidence>
<dbReference type="Gene3D" id="3.40.50.300">
    <property type="entry name" value="P-loop containing nucleotide triphosphate hydrolases"/>
    <property type="match status" value="1"/>
</dbReference>
<dbReference type="AlphaFoldDB" id="A0A0G0BIQ1"/>
<dbReference type="STRING" id="1618350.UR67_C0007G0069"/>
<dbReference type="InterPro" id="IPR017911">
    <property type="entry name" value="MacB-like_ATP-bd"/>
</dbReference>
<dbReference type="GO" id="GO:0016887">
    <property type="term" value="F:ATP hydrolysis activity"/>
    <property type="evidence" value="ECO:0007669"/>
    <property type="project" value="InterPro"/>
</dbReference>
<dbReference type="Pfam" id="PF00005">
    <property type="entry name" value="ABC_tran"/>
    <property type="match status" value="1"/>
</dbReference>
<keyword evidence="2" id="KW-0547">Nucleotide-binding</keyword>
<name>A0A0G0BIQ1_UNCC3</name>
<dbReference type="PANTHER" id="PTHR24220">
    <property type="entry name" value="IMPORT ATP-BINDING PROTEIN"/>
    <property type="match status" value="1"/>
</dbReference>
<evidence type="ECO:0000256" key="3">
    <source>
        <dbReference type="ARBA" id="ARBA00022840"/>
    </source>
</evidence>
<dbReference type="SUPFAM" id="SSF52540">
    <property type="entry name" value="P-loop containing nucleoside triphosphate hydrolases"/>
    <property type="match status" value="1"/>
</dbReference>
<evidence type="ECO:0000313" key="5">
    <source>
        <dbReference type="EMBL" id="KKP69364.1"/>
    </source>
</evidence>
<dbReference type="PROSITE" id="PS00211">
    <property type="entry name" value="ABC_TRANSPORTER_1"/>
    <property type="match status" value="1"/>
</dbReference>
<comment type="caution">
    <text evidence="5">The sequence shown here is derived from an EMBL/GenBank/DDBJ whole genome shotgun (WGS) entry which is preliminary data.</text>
</comment>
<dbReference type="InterPro" id="IPR027417">
    <property type="entry name" value="P-loop_NTPase"/>
</dbReference>
<gene>
    <name evidence="5" type="ORF">UR67_C0007G0069</name>
</gene>
<dbReference type="CDD" id="cd03255">
    <property type="entry name" value="ABC_MJ0796_LolCDE_FtsE"/>
    <property type="match status" value="1"/>
</dbReference>
<dbReference type="GO" id="GO:0022857">
    <property type="term" value="F:transmembrane transporter activity"/>
    <property type="evidence" value="ECO:0007669"/>
    <property type="project" value="TreeGrafter"/>
</dbReference>
<dbReference type="GO" id="GO:0005524">
    <property type="term" value="F:ATP binding"/>
    <property type="evidence" value="ECO:0007669"/>
    <property type="project" value="UniProtKB-KW"/>
</dbReference>
<dbReference type="GO" id="GO:0005886">
    <property type="term" value="C:plasma membrane"/>
    <property type="evidence" value="ECO:0007669"/>
    <property type="project" value="TreeGrafter"/>
</dbReference>
<keyword evidence="1" id="KW-0813">Transport</keyword>
<dbReference type="InterPro" id="IPR015854">
    <property type="entry name" value="ABC_transpr_LolD-like"/>
</dbReference>
<dbReference type="Proteomes" id="UP000034581">
    <property type="component" value="Unassembled WGS sequence"/>
</dbReference>
<dbReference type="EMBL" id="LBQB01000007">
    <property type="protein sequence ID" value="KKP69364.1"/>
    <property type="molecule type" value="Genomic_DNA"/>
</dbReference>
<reference evidence="5 6" key="1">
    <citation type="journal article" date="2015" name="Nature">
        <title>rRNA introns, odd ribosomes, and small enigmatic genomes across a large radiation of phyla.</title>
        <authorList>
            <person name="Brown C.T."/>
            <person name="Hug L.A."/>
            <person name="Thomas B.C."/>
            <person name="Sharon I."/>
            <person name="Castelle C.J."/>
            <person name="Singh A."/>
            <person name="Wilkins M.J."/>
            <person name="Williams K.H."/>
            <person name="Banfield J.F."/>
        </authorList>
    </citation>
    <scope>NUCLEOTIDE SEQUENCE [LARGE SCALE GENOMIC DNA]</scope>
</reference>
<dbReference type="InterPro" id="IPR017871">
    <property type="entry name" value="ABC_transporter-like_CS"/>
</dbReference>
<evidence type="ECO:0000256" key="2">
    <source>
        <dbReference type="ARBA" id="ARBA00022741"/>
    </source>
</evidence>
<dbReference type="SMART" id="SM00382">
    <property type="entry name" value="AAA"/>
    <property type="match status" value="1"/>
</dbReference>
<protein>
    <submittedName>
        <fullName evidence="5">ABC transporter related protein</fullName>
    </submittedName>
</protein>
<keyword evidence="3" id="KW-0067">ATP-binding</keyword>
<organism evidence="5 6">
    <name type="scientific">candidate division CPR3 bacterium GW2011_GWF2_35_18</name>
    <dbReference type="NCBI Taxonomy" id="1618350"/>
    <lineage>
        <taxon>Bacteria</taxon>
        <taxon>Bacteria division CPR3</taxon>
    </lineage>
</organism>